<feature type="compositionally biased region" description="Pro residues" evidence="1">
    <location>
        <begin position="47"/>
        <end position="58"/>
    </location>
</feature>
<feature type="compositionally biased region" description="Low complexity" evidence="1">
    <location>
        <begin position="336"/>
        <end position="349"/>
    </location>
</feature>
<feature type="region of interest" description="Disordered" evidence="1">
    <location>
        <begin position="326"/>
        <end position="379"/>
    </location>
</feature>
<feature type="region of interest" description="Disordered" evidence="1">
    <location>
        <begin position="402"/>
        <end position="444"/>
    </location>
</feature>
<evidence type="ECO:0000259" key="2">
    <source>
        <dbReference type="Pfam" id="PF14111"/>
    </source>
</evidence>
<comment type="caution">
    <text evidence="3">The sequence shown here is derived from an EMBL/GenBank/DDBJ whole genome shotgun (WGS) entry which is preliminary data.</text>
</comment>
<feature type="compositionally biased region" description="Basic residues" evidence="1">
    <location>
        <begin position="541"/>
        <end position="554"/>
    </location>
</feature>
<dbReference type="EMBL" id="JAPFFJ010000010">
    <property type="protein sequence ID" value="KAJ6418372.1"/>
    <property type="molecule type" value="Genomic_DNA"/>
</dbReference>
<dbReference type="PANTHER" id="PTHR31286:SF99">
    <property type="entry name" value="DUF4283 DOMAIN-CONTAINING PROTEIN"/>
    <property type="match status" value="1"/>
</dbReference>
<gene>
    <name evidence="3" type="ORF">OIU84_001696</name>
</gene>
<dbReference type="PANTHER" id="PTHR31286">
    <property type="entry name" value="GLYCINE-RICH CELL WALL STRUCTURAL PROTEIN 1.8-LIKE"/>
    <property type="match status" value="1"/>
</dbReference>
<evidence type="ECO:0000313" key="3">
    <source>
        <dbReference type="EMBL" id="KAJ6418372.1"/>
    </source>
</evidence>
<feature type="region of interest" description="Disordered" evidence="1">
    <location>
        <begin position="27"/>
        <end position="87"/>
    </location>
</feature>
<evidence type="ECO:0000313" key="4">
    <source>
        <dbReference type="Proteomes" id="UP001162972"/>
    </source>
</evidence>
<feature type="compositionally biased region" description="Polar residues" evidence="1">
    <location>
        <begin position="425"/>
        <end position="444"/>
    </location>
</feature>
<proteinExistence type="predicted"/>
<name>A0AAD6K9V1_9ROSI</name>
<organism evidence="3 4">
    <name type="scientific">Salix udensis</name>
    <dbReference type="NCBI Taxonomy" id="889485"/>
    <lineage>
        <taxon>Eukaryota</taxon>
        <taxon>Viridiplantae</taxon>
        <taxon>Streptophyta</taxon>
        <taxon>Embryophyta</taxon>
        <taxon>Tracheophyta</taxon>
        <taxon>Spermatophyta</taxon>
        <taxon>Magnoliopsida</taxon>
        <taxon>eudicotyledons</taxon>
        <taxon>Gunneridae</taxon>
        <taxon>Pentapetalae</taxon>
        <taxon>rosids</taxon>
        <taxon>fabids</taxon>
        <taxon>Malpighiales</taxon>
        <taxon>Salicaceae</taxon>
        <taxon>Saliceae</taxon>
        <taxon>Salix</taxon>
    </lineage>
</organism>
<feature type="region of interest" description="Disordered" evidence="1">
    <location>
        <begin position="524"/>
        <end position="554"/>
    </location>
</feature>
<dbReference type="Pfam" id="PF14111">
    <property type="entry name" value="DUF4283"/>
    <property type="match status" value="1"/>
</dbReference>
<feature type="compositionally biased region" description="Low complexity" evidence="1">
    <location>
        <begin position="413"/>
        <end position="424"/>
    </location>
</feature>
<feature type="compositionally biased region" description="Polar residues" evidence="1">
    <location>
        <begin position="356"/>
        <end position="379"/>
    </location>
</feature>
<feature type="compositionally biased region" description="Polar residues" evidence="1">
    <location>
        <begin position="402"/>
        <end position="412"/>
    </location>
</feature>
<dbReference type="InterPro" id="IPR025558">
    <property type="entry name" value="DUF4283"/>
</dbReference>
<dbReference type="Proteomes" id="UP001162972">
    <property type="component" value="Chromosome 12"/>
</dbReference>
<accession>A0AAD6K9V1</accession>
<evidence type="ECO:0000256" key="1">
    <source>
        <dbReference type="SAM" id="MobiDB-lite"/>
    </source>
</evidence>
<protein>
    <recommendedName>
        <fullName evidence="2">DUF4283 domain-containing protein</fullName>
    </recommendedName>
</protein>
<feature type="domain" description="DUF4283" evidence="2">
    <location>
        <begin position="124"/>
        <end position="207"/>
    </location>
</feature>
<dbReference type="InterPro" id="IPR040256">
    <property type="entry name" value="At4g02000-like"/>
</dbReference>
<sequence>MATSHHVATLPPVCFNAPMQLNAFSSIPSTSTSGSKEATHIPTIISPQPPAIKTPPPSQKTTMPHNTNKKPHTNQPKKPQPSSGSWAEKVKITNAAARFTLEPLPRLPDGHRLRFTEDMLLETSEQWNRSMVGFFPGLRMPHHALQTIAMRVWKQHGLQKVISMSNGFSIFQFSLEEQVQPVIEMGPWLFGGGNIILQKWQPRFIFDKNRISSLPVWVRLHGLPFPLWSKQGLSLAASMVGTPLSCDEQTFKGTRLEYARICVEIDASMPYVHKFEIDTPLSSVPATVEVTYEWKPSRCASCKVFGHACPIPVPTGLELAVANLGNDPIPTPTMDQATPTQQEQQTLTTPDKTALSVASPTIQTQTSSHPVTSPTKQQNNNLVTHSQTKSLLVTSQLNSAQPTQLPVTSSDPVTQKVTQKATTVPSQHAPSTQLTICSPNTNETLNPTPLQAMQAPPPDMLLICQTEDHNNEVSRASVQATGRVEDMHLPLCLESRMAQLPPASPIPPSPNILNTTIHIQSPTCNQATASNKTNSSSSPQVKKKRGSRKGRGGI</sequence>
<feature type="compositionally biased region" description="Low complexity" evidence="1">
    <location>
        <begin position="527"/>
        <end position="538"/>
    </location>
</feature>
<feature type="compositionally biased region" description="Polar residues" evidence="1">
    <location>
        <begin position="73"/>
        <end position="85"/>
    </location>
</feature>
<keyword evidence="4" id="KW-1185">Reference proteome</keyword>
<dbReference type="AlphaFoldDB" id="A0AAD6K9V1"/>
<reference evidence="3 4" key="1">
    <citation type="journal article" date="2023" name="Int. J. Mol. Sci.">
        <title>De Novo Assembly and Annotation of 11 Diverse Shrub Willow (Salix) Genomes Reveals Novel Gene Organization in Sex-Linked Regions.</title>
        <authorList>
            <person name="Hyden B."/>
            <person name="Feng K."/>
            <person name="Yates T.B."/>
            <person name="Jawdy S."/>
            <person name="Cereghino C."/>
            <person name="Smart L.B."/>
            <person name="Muchero W."/>
        </authorList>
    </citation>
    <scope>NUCLEOTIDE SEQUENCE [LARGE SCALE GENOMIC DNA]</scope>
    <source>
        <tissue evidence="3">Shoot tip</tissue>
    </source>
</reference>